<comment type="similarity">
    <text evidence="6">Belongs to the TRAFAC class myosin-kinesin ATPase superfamily. Myosin family.</text>
</comment>
<dbReference type="PROSITE" id="PS51456">
    <property type="entry name" value="MYOSIN_MOTOR"/>
    <property type="match status" value="1"/>
</dbReference>
<dbReference type="InterPro" id="IPR001609">
    <property type="entry name" value="Myosin_head_motor_dom-like"/>
</dbReference>
<organism evidence="8 9">
    <name type="scientific">Cordylochernes scorpioides</name>
    <dbReference type="NCBI Taxonomy" id="51811"/>
    <lineage>
        <taxon>Eukaryota</taxon>
        <taxon>Metazoa</taxon>
        <taxon>Ecdysozoa</taxon>
        <taxon>Arthropoda</taxon>
        <taxon>Chelicerata</taxon>
        <taxon>Arachnida</taxon>
        <taxon>Pseudoscorpiones</taxon>
        <taxon>Cheliferoidea</taxon>
        <taxon>Chernetidae</taxon>
        <taxon>Cordylochernes</taxon>
    </lineage>
</organism>
<keyword evidence="9" id="KW-1185">Reference proteome</keyword>
<dbReference type="InterPro" id="IPR027417">
    <property type="entry name" value="P-loop_NTPase"/>
</dbReference>
<evidence type="ECO:0000256" key="4">
    <source>
        <dbReference type="ARBA" id="ARBA00023175"/>
    </source>
</evidence>
<proteinExistence type="inferred from homology"/>
<dbReference type="Proteomes" id="UP001235939">
    <property type="component" value="Chromosome 01"/>
</dbReference>
<dbReference type="InterPro" id="IPR036961">
    <property type="entry name" value="Kinesin_motor_dom_sf"/>
</dbReference>
<evidence type="ECO:0000256" key="3">
    <source>
        <dbReference type="ARBA" id="ARBA00023123"/>
    </source>
</evidence>
<keyword evidence="2" id="KW-0067">ATP-binding</keyword>
<evidence type="ECO:0000256" key="2">
    <source>
        <dbReference type="ARBA" id="ARBA00022840"/>
    </source>
</evidence>
<keyword evidence="3 6" id="KW-0518">Myosin</keyword>
<sequence length="85" mass="10037">MKSIDPDSVVWDRYEAGKIYSYIGEVCMSVNPYRTMNIYGQEYIDQYRGREFYERPPHIFAIADAAYRTMKRSSKDSCIVISENF</sequence>
<keyword evidence="1" id="KW-0547">Nucleotide-binding</keyword>
<evidence type="ECO:0000256" key="5">
    <source>
        <dbReference type="ARBA" id="ARBA00023203"/>
    </source>
</evidence>
<accession>A0ABY6JX42</accession>
<comment type="caution">
    <text evidence="6">Lacks conserved residue(s) required for the propagation of feature annotation.</text>
</comment>
<reference evidence="8 9" key="1">
    <citation type="submission" date="2022-01" db="EMBL/GenBank/DDBJ databases">
        <title>A chromosomal length assembly of Cordylochernes scorpioides.</title>
        <authorList>
            <person name="Zeh D."/>
            <person name="Zeh J."/>
        </authorList>
    </citation>
    <scope>NUCLEOTIDE SEQUENCE [LARGE SCALE GENOMIC DNA]</scope>
    <source>
        <strain evidence="8">IN4F17</strain>
        <tissue evidence="8">Whole Body</tissue>
    </source>
</reference>
<dbReference type="PANTHER" id="PTHR13140">
    <property type="entry name" value="MYOSIN"/>
    <property type="match status" value="1"/>
</dbReference>
<dbReference type="SUPFAM" id="SSF52540">
    <property type="entry name" value="P-loop containing nucleoside triphosphate hydrolases"/>
    <property type="match status" value="1"/>
</dbReference>
<dbReference type="Pfam" id="PF00063">
    <property type="entry name" value="Myosin_head"/>
    <property type="match status" value="1"/>
</dbReference>
<protein>
    <submittedName>
        <fullName evidence="8">MYO1D</fullName>
    </submittedName>
</protein>
<evidence type="ECO:0000256" key="6">
    <source>
        <dbReference type="PROSITE-ProRule" id="PRU00782"/>
    </source>
</evidence>
<dbReference type="PANTHER" id="PTHR13140:SF713">
    <property type="entry name" value="UNCONVENTIONAL MYOSIN ID"/>
    <property type="match status" value="1"/>
</dbReference>
<name>A0ABY6JX42_9ARAC</name>
<feature type="domain" description="Myosin motor" evidence="7">
    <location>
        <begin position="1"/>
        <end position="85"/>
    </location>
</feature>
<evidence type="ECO:0000313" key="9">
    <source>
        <dbReference type="Proteomes" id="UP001235939"/>
    </source>
</evidence>
<evidence type="ECO:0000313" key="8">
    <source>
        <dbReference type="EMBL" id="UYV60907.1"/>
    </source>
</evidence>
<evidence type="ECO:0000256" key="1">
    <source>
        <dbReference type="ARBA" id="ARBA00022741"/>
    </source>
</evidence>
<gene>
    <name evidence="8" type="ORF">LAZ67_1002748</name>
</gene>
<keyword evidence="5 6" id="KW-0009">Actin-binding</keyword>
<dbReference type="EMBL" id="CP092863">
    <property type="protein sequence ID" value="UYV60907.1"/>
    <property type="molecule type" value="Genomic_DNA"/>
</dbReference>
<dbReference type="Gene3D" id="3.40.850.10">
    <property type="entry name" value="Kinesin motor domain"/>
    <property type="match status" value="1"/>
</dbReference>
<keyword evidence="4" id="KW-0505">Motor protein</keyword>
<evidence type="ECO:0000259" key="7">
    <source>
        <dbReference type="PROSITE" id="PS51456"/>
    </source>
</evidence>